<keyword evidence="3" id="KW-0539">Nucleus</keyword>
<dbReference type="EMBL" id="HG805823">
    <property type="protein sequence ID" value="CDW52465.1"/>
    <property type="molecule type" value="Genomic_DNA"/>
</dbReference>
<dbReference type="PANTHER" id="PTHR15111">
    <property type="entry name" value="RNA POLYMERASE II SUBUNIT 5-MEDIATING PROTEIN NNX3"/>
    <property type="match status" value="1"/>
</dbReference>
<feature type="region of interest" description="Disordered" evidence="5">
    <location>
        <begin position="143"/>
        <end position="185"/>
    </location>
</feature>
<dbReference type="GO" id="GO:0003714">
    <property type="term" value="F:transcription corepressor activity"/>
    <property type="evidence" value="ECO:0007669"/>
    <property type="project" value="TreeGrafter"/>
</dbReference>
<evidence type="ECO:0000256" key="5">
    <source>
        <dbReference type="SAM" id="MobiDB-lite"/>
    </source>
</evidence>
<comment type="subunit">
    <text evidence="2">Heterohexamer of two PFD-alpha type and four PFD-beta type subunits.</text>
</comment>
<comment type="similarity">
    <text evidence="4">Belongs to the RNA polymerase II subunit 5-mediating protein family.</text>
</comment>
<dbReference type="PANTHER" id="PTHR15111:SF0">
    <property type="entry name" value="UNCONVENTIONAL PREFOLDIN RPB5 INTERACTOR 1"/>
    <property type="match status" value="1"/>
</dbReference>
<evidence type="ECO:0000256" key="3">
    <source>
        <dbReference type="ARBA" id="ARBA00023242"/>
    </source>
</evidence>
<evidence type="ECO:0000256" key="4">
    <source>
        <dbReference type="ARBA" id="ARBA00038295"/>
    </source>
</evidence>
<sequence>MWSAENIERLKETCKTDLRTGMIQKDNWLKLRQAYVETIEILKMLPSKVCHRAHVPISDLAFYEGVVERTNEVMVSLGGGCLTLCTTNDAIGIFERRIESIDKVIAQFDDQQVRNEKKIEILQQFLDEEPFLIYEPLVDDDKCTSSNKSESGIMQQNEQGRNGIPSTAAKGDDQSNASPVTNGKKRVSWVLNAERKPEIDNEVSVSKPTGKAVQSILKKSSTIESKETFVDESVATSAAIPPSRVVTVNPAIRLEVIERSGSPKPIERTETKDASKPLSKFRQERMAKKSNEMEQVQTDIEKTD</sequence>
<dbReference type="InterPro" id="IPR004127">
    <property type="entry name" value="Prefoldin_subunit_alpha"/>
</dbReference>
<keyword evidence="7" id="KW-1185">Reference proteome</keyword>
<dbReference type="GO" id="GO:0003682">
    <property type="term" value="F:chromatin binding"/>
    <property type="evidence" value="ECO:0007669"/>
    <property type="project" value="TreeGrafter"/>
</dbReference>
<name>A0A077Z1M3_TRITR</name>
<evidence type="ECO:0000313" key="7">
    <source>
        <dbReference type="Proteomes" id="UP000030665"/>
    </source>
</evidence>
<protein>
    <submittedName>
        <fullName evidence="6">Unconventional prefoldin RPB5 interactor</fullName>
    </submittedName>
</protein>
<reference evidence="6" key="1">
    <citation type="submission" date="2014-01" db="EMBL/GenBank/DDBJ databases">
        <authorList>
            <person name="Aslett M."/>
        </authorList>
    </citation>
    <scope>NUCLEOTIDE SEQUENCE</scope>
</reference>
<dbReference type="Pfam" id="PF02996">
    <property type="entry name" value="Prefoldin"/>
    <property type="match status" value="1"/>
</dbReference>
<reference evidence="6" key="2">
    <citation type="submission" date="2014-03" db="EMBL/GenBank/DDBJ databases">
        <title>The whipworm genome and dual-species transcriptomics of an intimate host-pathogen interaction.</title>
        <authorList>
            <person name="Foth B.J."/>
            <person name="Tsai I.J."/>
            <person name="Reid A.J."/>
            <person name="Bancroft A.J."/>
            <person name="Nichol S."/>
            <person name="Tracey A."/>
            <person name="Holroyd N."/>
            <person name="Cotton J.A."/>
            <person name="Stanley E.J."/>
            <person name="Zarowiecki M."/>
            <person name="Liu J.Z."/>
            <person name="Huckvale T."/>
            <person name="Cooper P.J."/>
            <person name="Grencis R.K."/>
            <person name="Berriman M."/>
        </authorList>
    </citation>
    <scope>NUCLEOTIDE SEQUENCE [LARGE SCALE GENOMIC DNA]</scope>
</reference>
<dbReference type="InterPro" id="IPR052255">
    <property type="entry name" value="RNA_pol_II_subunit5-mediator"/>
</dbReference>
<feature type="compositionally biased region" description="Polar residues" evidence="5">
    <location>
        <begin position="144"/>
        <end position="160"/>
    </location>
</feature>
<dbReference type="OrthoDB" id="274828at2759"/>
<dbReference type="Proteomes" id="UP000030665">
    <property type="component" value="Unassembled WGS sequence"/>
</dbReference>
<dbReference type="AlphaFoldDB" id="A0A077Z1M3"/>
<evidence type="ECO:0000256" key="1">
    <source>
        <dbReference type="ARBA" id="ARBA00004123"/>
    </source>
</evidence>
<dbReference type="Gene3D" id="1.10.287.370">
    <property type="match status" value="1"/>
</dbReference>
<organism evidence="6 7">
    <name type="scientific">Trichuris trichiura</name>
    <name type="common">Whipworm</name>
    <name type="synonym">Trichocephalus trichiurus</name>
    <dbReference type="NCBI Taxonomy" id="36087"/>
    <lineage>
        <taxon>Eukaryota</taxon>
        <taxon>Metazoa</taxon>
        <taxon>Ecdysozoa</taxon>
        <taxon>Nematoda</taxon>
        <taxon>Enoplea</taxon>
        <taxon>Dorylaimia</taxon>
        <taxon>Trichinellida</taxon>
        <taxon>Trichuridae</taxon>
        <taxon>Trichuris</taxon>
    </lineage>
</organism>
<proteinExistence type="inferred from homology"/>
<dbReference type="GO" id="GO:0000122">
    <property type="term" value="P:negative regulation of transcription by RNA polymerase II"/>
    <property type="evidence" value="ECO:0007669"/>
    <property type="project" value="TreeGrafter"/>
</dbReference>
<dbReference type="SUPFAM" id="SSF46579">
    <property type="entry name" value="Prefoldin"/>
    <property type="match status" value="1"/>
</dbReference>
<feature type="compositionally biased region" description="Basic and acidic residues" evidence="5">
    <location>
        <begin position="265"/>
        <end position="292"/>
    </location>
</feature>
<accession>A0A077Z1M3</accession>
<dbReference type="STRING" id="36087.A0A077Z1M3"/>
<evidence type="ECO:0000313" key="6">
    <source>
        <dbReference type="EMBL" id="CDW52465.1"/>
    </source>
</evidence>
<dbReference type="InterPro" id="IPR009053">
    <property type="entry name" value="Prefoldin"/>
</dbReference>
<feature type="region of interest" description="Disordered" evidence="5">
    <location>
        <begin position="259"/>
        <end position="304"/>
    </location>
</feature>
<dbReference type="GO" id="GO:0005634">
    <property type="term" value="C:nucleus"/>
    <property type="evidence" value="ECO:0007669"/>
    <property type="project" value="UniProtKB-SubCell"/>
</dbReference>
<evidence type="ECO:0000256" key="2">
    <source>
        <dbReference type="ARBA" id="ARBA00011695"/>
    </source>
</evidence>
<comment type="subcellular location">
    <subcellularLocation>
        <location evidence="1">Nucleus</location>
    </subcellularLocation>
</comment>
<dbReference type="GO" id="GO:0019212">
    <property type="term" value="F:phosphatase inhibitor activity"/>
    <property type="evidence" value="ECO:0007669"/>
    <property type="project" value="TreeGrafter"/>
</dbReference>
<gene>
    <name evidence="6" type="ORF">TTRE_0000072601</name>
</gene>